<dbReference type="InterPro" id="IPR038099">
    <property type="entry name" value="BldD-like_C_sf"/>
</dbReference>
<organism evidence="2">
    <name type="scientific">freshwater metagenome</name>
    <dbReference type="NCBI Taxonomy" id="449393"/>
    <lineage>
        <taxon>unclassified sequences</taxon>
        <taxon>metagenomes</taxon>
        <taxon>ecological metagenomes</taxon>
    </lineage>
</organism>
<evidence type="ECO:0000259" key="1">
    <source>
        <dbReference type="PROSITE" id="PS50943"/>
    </source>
</evidence>
<dbReference type="AlphaFoldDB" id="A0A094Q0Y8"/>
<reference evidence="2" key="1">
    <citation type="submission" date="2014-05" db="EMBL/GenBank/DDBJ databases">
        <title>Key roles for freshwater Actinobacteria revealed by deep metagenomic sequencing.</title>
        <authorList>
            <person name="Ghai R."/>
            <person name="Mizuno C.M."/>
            <person name="Picazo A."/>
            <person name="Camacho A."/>
            <person name="Rodriguez-Valera F."/>
        </authorList>
    </citation>
    <scope>NUCLEOTIDE SEQUENCE</scope>
</reference>
<dbReference type="Gene3D" id="1.10.10.1930">
    <property type="match status" value="1"/>
</dbReference>
<sequence>MNIDVDTYNQTQRLGRALRALRVARNWTLNDFERASGGRVKAVVIGSYERGSRSITVAKLQMIAAIYGVPMSAVLPIDSESSNAISESVIIDLRKLRGTIAINTSKNLLNLNVFITGLVNTRRDYNGEILSLRASDLNFLAIMGSTNTKEMVTEFADLQVLFTSKD</sequence>
<proteinExistence type="predicted"/>
<dbReference type="CDD" id="cd00093">
    <property type="entry name" value="HTH_XRE"/>
    <property type="match status" value="1"/>
</dbReference>
<protein>
    <recommendedName>
        <fullName evidence="1">HTH cro/C1-type domain-containing protein</fullName>
    </recommendedName>
</protein>
<dbReference type="PROSITE" id="PS50943">
    <property type="entry name" value="HTH_CROC1"/>
    <property type="match status" value="1"/>
</dbReference>
<dbReference type="GO" id="GO:0003677">
    <property type="term" value="F:DNA binding"/>
    <property type="evidence" value="ECO:0007669"/>
    <property type="project" value="InterPro"/>
</dbReference>
<dbReference type="SUPFAM" id="SSF47413">
    <property type="entry name" value="lambda repressor-like DNA-binding domains"/>
    <property type="match status" value="1"/>
</dbReference>
<dbReference type="InterPro" id="IPR001387">
    <property type="entry name" value="Cro/C1-type_HTH"/>
</dbReference>
<dbReference type="InterPro" id="IPR010982">
    <property type="entry name" value="Lambda_DNA-bd_dom_sf"/>
</dbReference>
<evidence type="ECO:0000313" key="2">
    <source>
        <dbReference type="EMBL" id="KGA17012.1"/>
    </source>
</evidence>
<dbReference type="Pfam" id="PF21179">
    <property type="entry name" value="BldD-like_C"/>
    <property type="match status" value="1"/>
</dbReference>
<dbReference type="InterPro" id="IPR037664">
    <property type="entry name" value="BldD_C"/>
</dbReference>
<dbReference type="EMBL" id="JNSK01000052">
    <property type="protein sequence ID" value="KGA17012.1"/>
    <property type="molecule type" value="Genomic_DNA"/>
</dbReference>
<dbReference type="Pfam" id="PF01381">
    <property type="entry name" value="HTH_3"/>
    <property type="match status" value="1"/>
</dbReference>
<accession>A0A094Q0Y8</accession>
<name>A0A094Q0Y8_9ZZZZ</name>
<dbReference type="SMART" id="SM00530">
    <property type="entry name" value="HTH_XRE"/>
    <property type="match status" value="1"/>
</dbReference>
<dbReference type="Gene3D" id="1.10.260.40">
    <property type="entry name" value="lambda repressor-like DNA-binding domains"/>
    <property type="match status" value="1"/>
</dbReference>
<gene>
    <name evidence="2" type="ORF">GM50_12980</name>
</gene>
<comment type="caution">
    <text evidence="2">The sequence shown here is derived from an EMBL/GenBank/DDBJ whole genome shotgun (WGS) entry which is preliminary data.</text>
</comment>
<dbReference type="GO" id="GO:0045892">
    <property type="term" value="P:negative regulation of DNA-templated transcription"/>
    <property type="evidence" value="ECO:0007669"/>
    <property type="project" value="InterPro"/>
</dbReference>
<feature type="domain" description="HTH cro/C1-type" evidence="1">
    <location>
        <begin position="18"/>
        <end position="74"/>
    </location>
</feature>